<name>A0A3N0DJ95_SINP1</name>
<dbReference type="InterPro" id="IPR002068">
    <property type="entry name" value="A-crystallin/Hsp20_dom"/>
</dbReference>
<protein>
    <submittedName>
        <fullName evidence="4">Hsp20/alpha crystallin family protein</fullName>
    </submittedName>
</protein>
<dbReference type="InterPro" id="IPR031107">
    <property type="entry name" value="Small_HSP"/>
</dbReference>
<dbReference type="Gene3D" id="2.60.40.790">
    <property type="match status" value="1"/>
</dbReference>
<evidence type="ECO:0000259" key="3">
    <source>
        <dbReference type="PROSITE" id="PS01031"/>
    </source>
</evidence>
<reference evidence="4 5" key="1">
    <citation type="submission" date="2018-10" db="EMBL/GenBank/DDBJ databases">
        <title>Sinomicrobium pectinilyticum sp. nov., a pectinase-producing bacterium isolated from alkaline and saline soil, and emended description of the genus Sinomicrobium.</title>
        <authorList>
            <person name="Cheng B."/>
            <person name="Li C."/>
            <person name="Lai Q."/>
            <person name="Du M."/>
            <person name="Shao Z."/>
            <person name="Xu P."/>
            <person name="Yang C."/>
        </authorList>
    </citation>
    <scope>NUCLEOTIDE SEQUENCE [LARGE SCALE GENOMIC DNA]</scope>
    <source>
        <strain evidence="4 5">5DNS001</strain>
    </source>
</reference>
<dbReference type="EMBL" id="RJTM01000167">
    <property type="protein sequence ID" value="RNL75303.1"/>
    <property type="molecule type" value="Genomic_DNA"/>
</dbReference>
<dbReference type="Pfam" id="PF00011">
    <property type="entry name" value="HSP20"/>
    <property type="match status" value="1"/>
</dbReference>
<comment type="similarity">
    <text evidence="1 2">Belongs to the small heat shock protein (HSP20) family.</text>
</comment>
<sequence>MSLIKFNNRLPWVNSGLSRFFDMDDFFRDGLLDGSVLQQPALNIREKDDEFEIELAAPGLSKKDFKIAIENGYLNISAEKAESKEEKDDDYTRKEFNYNSFKRSLLLPDSVKEEDIKARYENGILKLNLAKKEESKVAPSRAIEVR</sequence>
<feature type="domain" description="SHSP" evidence="3">
    <location>
        <begin position="33"/>
        <end position="146"/>
    </location>
</feature>
<dbReference type="InterPro" id="IPR008978">
    <property type="entry name" value="HSP20-like_chaperone"/>
</dbReference>
<organism evidence="4 5">
    <name type="scientific">Sinomicrobium pectinilyticum</name>
    <dbReference type="NCBI Taxonomy" id="1084421"/>
    <lineage>
        <taxon>Bacteria</taxon>
        <taxon>Pseudomonadati</taxon>
        <taxon>Bacteroidota</taxon>
        <taxon>Flavobacteriia</taxon>
        <taxon>Flavobacteriales</taxon>
        <taxon>Flavobacteriaceae</taxon>
        <taxon>Sinomicrobium</taxon>
    </lineage>
</organism>
<accession>A0A3N0DJ95</accession>
<evidence type="ECO:0000256" key="1">
    <source>
        <dbReference type="PROSITE-ProRule" id="PRU00285"/>
    </source>
</evidence>
<keyword evidence="5" id="KW-1185">Reference proteome</keyword>
<evidence type="ECO:0000256" key="2">
    <source>
        <dbReference type="RuleBase" id="RU003616"/>
    </source>
</evidence>
<evidence type="ECO:0000313" key="4">
    <source>
        <dbReference type="EMBL" id="RNL75303.1"/>
    </source>
</evidence>
<dbReference type="RefSeq" id="WP_123218067.1">
    <property type="nucleotide sequence ID" value="NZ_RJTM01000167.1"/>
</dbReference>
<proteinExistence type="inferred from homology"/>
<dbReference type="Proteomes" id="UP000267469">
    <property type="component" value="Unassembled WGS sequence"/>
</dbReference>
<dbReference type="AlphaFoldDB" id="A0A3N0DJ95"/>
<gene>
    <name evidence="4" type="ORF">ED312_21415</name>
</gene>
<dbReference type="SUPFAM" id="SSF49764">
    <property type="entry name" value="HSP20-like chaperones"/>
    <property type="match status" value="1"/>
</dbReference>
<evidence type="ECO:0000313" key="5">
    <source>
        <dbReference type="Proteomes" id="UP000267469"/>
    </source>
</evidence>
<dbReference type="PROSITE" id="PS01031">
    <property type="entry name" value="SHSP"/>
    <property type="match status" value="1"/>
</dbReference>
<dbReference type="PANTHER" id="PTHR11527">
    <property type="entry name" value="HEAT-SHOCK PROTEIN 20 FAMILY MEMBER"/>
    <property type="match status" value="1"/>
</dbReference>
<dbReference type="OrthoDB" id="9814487at2"/>
<comment type="caution">
    <text evidence="4">The sequence shown here is derived from an EMBL/GenBank/DDBJ whole genome shotgun (WGS) entry which is preliminary data.</text>
</comment>